<keyword evidence="2" id="KW-1185">Reference proteome</keyword>
<dbReference type="Proteomes" id="UP000054107">
    <property type="component" value="Unassembled WGS sequence"/>
</dbReference>
<protein>
    <submittedName>
        <fullName evidence="1">Uncharacterized protein</fullName>
    </submittedName>
</protein>
<reference evidence="1 2" key="1">
    <citation type="submission" date="2014-09" db="EMBL/GenBank/DDBJ databases">
        <authorList>
            <person name="Ellenberger Sabrina"/>
        </authorList>
    </citation>
    <scope>NUCLEOTIDE SEQUENCE [LARGE SCALE GENOMIC DNA]</scope>
    <source>
        <strain evidence="1 2">CBS 412.66</strain>
    </source>
</reference>
<sequence>MSDETSFNIAQSSGKAITAKLFKKYLKKDVKECCPYTTWSCNSRPVTYDETYFTIKFDFPNGSKIFPLGAKCTSGGGLAIYGTADDFWAECTLANGTISPVHLFRDILTL</sequence>
<gene>
    <name evidence="1" type="primary">PARPA_09915.1 scaffold 39137</name>
</gene>
<dbReference type="OrthoDB" id="2214014at2759"/>
<organism evidence="1 2">
    <name type="scientific">Parasitella parasitica</name>
    <dbReference type="NCBI Taxonomy" id="35722"/>
    <lineage>
        <taxon>Eukaryota</taxon>
        <taxon>Fungi</taxon>
        <taxon>Fungi incertae sedis</taxon>
        <taxon>Mucoromycota</taxon>
        <taxon>Mucoromycotina</taxon>
        <taxon>Mucoromycetes</taxon>
        <taxon>Mucorales</taxon>
        <taxon>Mucorineae</taxon>
        <taxon>Mucoraceae</taxon>
        <taxon>Parasitella</taxon>
    </lineage>
</organism>
<name>A0A0B7NE28_9FUNG</name>
<accession>A0A0B7NE28</accession>
<dbReference type="AlphaFoldDB" id="A0A0B7NE28"/>
<evidence type="ECO:0000313" key="1">
    <source>
        <dbReference type="EMBL" id="CEP15676.1"/>
    </source>
</evidence>
<evidence type="ECO:0000313" key="2">
    <source>
        <dbReference type="Proteomes" id="UP000054107"/>
    </source>
</evidence>
<dbReference type="EMBL" id="LN732612">
    <property type="protein sequence ID" value="CEP15676.1"/>
    <property type="molecule type" value="Genomic_DNA"/>
</dbReference>
<proteinExistence type="predicted"/>